<proteinExistence type="predicted"/>
<dbReference type="EMBL" id="GBXM01039935">
    <property type="protein sequence ID" value="JAH68642.1"/>
    <property type="molecule type" value="Transcribed_RNA"/>
</dbReference>
<protein>
    <submittedName>
        <fullName evidence="1">Uncharacterized protein</fullName>
    </submittedName>
</protein>
<evidence type="ECO:0000313" key="1">
    <source>
        <dbReference type="EMBL" id="JAH68642.1"/>
    </source>
</evidence>
<dbReference type="AlphaFoldDB" id="A0A0E9US39"/>
<reference evidence="1" key="1">
    <citation type="submission" date="2014-11" db="EMBL/GenBank/DDBJ databases">
        <authorList>
            <person name="Amaro Gonzalez C."/>
        </authorList>
    </citation>
    <scope>NUCLEOTIDE SEQUENCE</scope>
</reference>
<reference evidence="1" key="2">
    <citation type="journal article" date="2015" name="Fish Shellfish Immunol.">
        <title>Early steps in the European eel (Anguilla anguilla)-Vibrio vulnificus interaction in the gills: Role of the RtxA13 toxin.</title>
        <authorList>
            <person name="Callol A."/>
            <person name="Pajuelo D."/>
            <person name="Ebbesson L."/>
            <person name="Teles M."/>
            <person name="MacKenzie S."/>
            <person name="Amaro C."/>
        </authorList>
    </citation>
    <scope>NUCLEOTIDE SEQUENCE</scope>
</reference>
<sequence>MVNSRWGTDVAVLAKTLLTRPGALNYKSPSLLPLSGIQLRYNHSRLYTPAGG</sequence>
<accession>A0A0E9US39</accession>
<name>A0A0E9US39_ANGAN</name>
<organism evidence="1">
    <name type="scientific">Anguilla anguilla</name>
    <name type="common">European freshwater eel</name>
    <name type="synonym">Muraena anguilla</name>
    <dbReference type="NCBI Taxonomy" id="7936"/>
    <lineage>
        <taxon>Eukaryota</taxon>
        <taxon>Metazoa</taxon>
        <taxon>Chordata</taxon>
        <taxon>Craniata</taxon>
        <taxon>Vertebrata</taxon>
        <taxon>Euteleostomi</taxon>
        <taxon>Actinopterygii</taxon>
        <taxon>Neopterygii</taxon>
        <taxon>Teleostei</taxon>
        <taxon>Anguilliformes</taxon>
        <taxon>Anguillidae</taxon>
        <taxon>Anguilla</taxon>
    </lineage>
</organism>